<evidence type="ECO:0000256" key="2">
    <source>
        <dbReference type="ARBA" id="ARBA00022857"/>
    </source>
</evidence>
<feature type="binding site" evidence="7">
    <location>
        <begin position="2"/>
        <end position="7"/>
    </location>
    <ligand>
        <name>NADP(+)</name>
        <dbReference type="ChEBI" id="CHEBI:58349"/>
    </ligand>
</feature>
<evidence type="ECO:0000256" key="3">
    <source>
        <dbReference type="ARBA" id="ARBA00023002"/>
    </source>
</evidence>
<reference evidence="10 11" key="1">
    <citation type="submission" date="2018-11" db="EMBL/GenBank/DDBJ databases">
        <title>YIM 102482-1 draft genome.</title>
        <authorList>
            <person name="Li G."/>
            <person name="Jiang Y."/>
        </authorList>
    </citation>
    <scope>NUCLEOTIDE SEQUENCE [LARGE SCALE GENOMIC DNA]</scope>
    <source>
        <strain evidence="10 11">YIM 102482-1</strain>
    </source>
</reference>
<keyword evidence="5" id="KW-0028">Amino-acid biosynthesis</keyword>
<evidence type="ECO:0000259" key="9">
    <source>
        <dbReference type="Pfam" id="PF14748"/>
    </source>
</evidence>
<feature type="domain" description="Pyrroline-5-carboxylate reductase dimerisation" evidence="9">
    <location>
        <begin position="162"/>
        <end position="267"/>
    </location>
</feature>
<dbReference type="UniPathway" id="UPA00098">
    <property type="reaction ID" value="UER00361"/>
</dbReference>
<dbReference type="SUPFAM" id="SSF51735">
    <property type="entry name" value="NAD(P)-binding Rossmann-fold domains"/>
    <property type="match status" value="1"/>
</dbReference>
<dbReference type="Pfam" id="PF14748">
    <property type="entry name" value="P5CR_dimer"/>
    <property type="match status" value="1"/>
</dbReference>
<dbReference type="SUPFAM" id="SSF48179">
    <property type="entry name" value="6-phosphogluconate dehydrogenase C-terminal domain-like"/>
    <property type="match status" value="1"/>
</dbReference>
<protein>
    <recommendedName>
        <fullName evidence="5 6">Pyrroline-5-carboxylate reductase</fullName>
        <shortName evidence="5">P5C reductase</shortName>
        <shortName evidence="5">P5CR</shortName>
        <ecNumber evidence="5 6">1.5.1.2</ecNumber>
    </recommendedName>
    <alternativeName>
        <fullName evidence="5">PCA reductase</fullName>
    </alternativeName>
</protein>
<dbReference type="FunFam" id="1.10.3730.10:FF:000001">
    <property type="entry name" value="Pyrroline-5-carboxylate reductase"/>
    <property type="match status" value="1"/>
</dbReference>
<keyword evidence="3 5" id="KW-0560">Oxidoreductase</keyword>
<dbReference type="GO" id="GO:0004735">
    <property type="term" value="F:pyrroline-5-carboxylate reductase activity"/>
    <property type="evidence" value="ECO:0007669"/>
    <property type="project" value="UniProtKB-UniRule"/>
</dbReference>
<comment type="function">
    <text evidence="4 5">Catalyzes the reduction of 1-pyrroline-5-carboxylate (PCA) to L-proline.</text>
</comment>
<evidence type="ECO:0000259" key="8">
    <source>
        <dbReference type="Pfam" id="PF03807"/>
    </source>
</evidence>
<evidence type="ECO:0000256" key="5">
    <source>
        <dbReference type="HAMAP-Rule" id="MF_01925"/>
    </source>
</evidence>
<dbReference type="NCBIfam" id="TIGR00112">
    <property type="entry name" value="proC"/>
    <property type="match status" value="1"/>
</dbReference>
<comment type="pathway">
    <text evidence="5">Amino-acid biosynthesis; L-proline biosynthesis; L-proline from L-glutamate 5-semialdehyde: step 1/1.</text>
</comment>
<dbReference type="AlphaFoldDB" id="A0A3P3VWN5"/>
<dbReference type="GO" id="GO:0055129">
    <property type="term" value="P:L-proline biosynthetic process"/>
    <property type="evidence" value="ECO:0007669"/>
    <property type="project" value="UniProtKB-UniRule"/>
</dbReference>
<evidence type="ECO:0000313" key="10">
    <source>
        <dbReference type="EMBL" id="RRJ86036.1"/>
    </source>
</evidence>
<dbReference type="PIRSF" id="PIRSF000193">
    <property type="entry name" value="Pyrrol-5-carb_rd"/>
    <property type="match status" value="1"/>
</dbReference>
<dbReference type="GO" id="GO:0005737">
    <property type="term" value="C:cytoplasm"/>
    <property type="evidence" value="ECO:0007669"/>
    <property type="project" value="UniProtKB-SubCell"/>
</dbReference>
<dbReference type="InterPro" id="IPR028939">
    <property type="entry name" value="P5C_Rdtase_cat_N"/>
</dbReference>
<accession>A0A3P3VWN5</accession>
<dbReference type="InterPro" id="IPR008927">
    <property type="entry name" value="6-PGluconate_DH-like_C_sf"/>
</dbReference>
<proteinExistence type="inferred from homology"/>
<dbReference type="Gene3D" id="3.40.50.720">
    <property type="entry name" value="NAD(P)-binding Rossmann-like Domain"/>
    <property type="match status" value="1"/>
</dbReference>
<dbReference type="InterPro" id="IPR036291">
    <property type="entry name" value="NAD(P)-bd_dom_sf"/>
</dbReference>
<comment type="catalytic activity">
    <reaction evidence="5">
        <text>L-proline + NAD(+) = (S)-1-pyrroline-5-carboxylate + NADH + 2 H(+)</text>
        <dbReference type="Rhea" id="RHEA:14105"/>
        <dbReference type="ChEBI" id="CHEBI:15378"/>
        <dbReference type="ChEBI" id="CHEBI:17388"/>
        <dbReference type="ChEBI" id="CHEBI:57540"/>
        <dbReference type="ChEBI" id="CHEBI:57945"/>
        <dbReference type="ChEBI" id="CHEBI:60039"/>
        <dbReference type="EC" id="1.5.1.2"/>
    </reaction>
</comment>
<gene>
    <name evidence="5 10" type="primary">proC</name>
    <name evidence="10" type="ORF">EG850_10655</name>
</gene>
<comment type="catalytic activity">
    <reaction evidence="5">
        <text>L-proline + NADP(+) = (S)-1-pyrroline-5-carboxylate + NADPH + 2 H(+)</text>
        <dbReference type="Rhea" id="RHEA:14109"/>
        <dbReference type="ChEBI" id="CHEBI:15378"/>
        <dbReference type="ChEBI" id="CHEBI:17388"/>
        <dbReference type="ChEBI" id="CHEBI:57783"/>
        <dbReference type="ChEBI" id="CHEBI:58349"/>
        <dbReference type="ChEBI" id="CHEBI:60039"/>
        <dbReference type="EC" id="1.5.1.2"/>
    </reaction>
</comment>
<dbReference type="Proteomes" id="UP000274391">
    <property type="component" value="Unassembled WGS sequence"/>
</dbReference>
<dbReference type="EC" id="1.5.1.2" evidence="5 6"/>
<comment type="caution">
    <text evidence="10">The sequence shown here is derived from an EMBL/GenBank/DDBJ whole genome shotgun (WGS) entry which is preliminary data.</text>
</comment>
<feature type="domain" description="Pyrroline-5-carboxylate reductase catalytic N-terminal" evidence="8">
    <location>
        <begin position="2"/>
        <end position="99"/>
    </location>
</feature>
<keyword evidence="11" id="KW-1185">Reference proteome</keyword>
<sequence>MLGTGNMNGAILAGLTRPGSALADPVRVTTRSQSSADALSQRPGVTAAALESNPDANREAVRGAGLVIVGVKPAMVPDLLDDIAADLEPGALVISIAAGLETKTIAAHLPAGIRVVRAMPNTPATLGLGVTAICAGPGADAEAMALAHEVFASVGQVVELPEADIPTMGALTGSGPAHVYLLIERMIEAGQALGLDAETATESVVQTFRGAVEMVVADPDAGPAELRRRVTSPNGTTERSIAVLEDAQLADLFTRSLRANVRRSEELAAGA</sequence>
<evidence type="ECO:0000256" key="1">
    <source>
        <dbReference type="ARBA" id="ARBA00005525"/>
    </source>
</evidence>
<comment type="similarity">
    <text evidence="1 5">Belongs to the pyrroline-5-carboxylate reductase family.</text>
</comment>
<dbReference type="PANTHER" id="PTHR11645:SF0">
    <property type="entry name" value="PYRROLINE-5-CARBOXYLATE REDUCTASE 3"/>
    <property type="match status" value="1"/>
</dbReference>
<dbReference type="Gene3D" id="1.10.3730.10">
    <property type="entry name" value="ProC C-terminal domain-like"/>
    <property type="match status" value="1"/>
</dbReference>
<dbReference type="PANTHER" id="PTHR11645">
    <property type="entry name" value="PYRROLINE-5-CARBOXYLATE REDUCTASE"/>
    <property type="match status" value="1"/>
</dbReference>
<evidence type="ECO:0000256" key="6">
    <source>
        <dbReference type="NCBIfam" id="TIGR00112"/>
    </source>
</evidence>
<organism evidence="10 11">
    <name type="scientific">Gulosibacter macacae</name>
    <dbReference type="NCBI Taxonomy" id="2488791"/>
    <lineage>
        <taxon>Bacteria</taxon>
        <taxon>Bacillati</taxon>
        <taxon>Actinomycetota</taxon>
        <taxon>Actinomycetes</taxon>
        <taxon>Micrococcales</taxon>
        <taxon>Microbacteriaceae</taxon>
        <taxon>Gulosibacter</taxon>
    </lineage>
</organism>
<name>A0A3P3VWN5_9MICO</name>
<dbReference type="Pfam" id="PF03807">
    <property type="entry name" value="F420_oxidored"/>
    <property type="match status" value="1"/>
</dbReference>
<feature type="binding site" evidence="7">
    <location>
        <position position="30"/>
    </location>
    <ligand>
        <name>NADP(+)</name>
        <dbReference type="ChEBI" id="CHEBI:58349"/>
    </ligand>
</feature>
<keyword evidence="5" id="KW-0963">Cytoplasm</keyword>
<evidence type="ECO:0000256" key="4">
    <source>
        <dbReference type="ARBA" id="ARBA00058118"/>
    </source>
</evidence>
<keyword evidence="5" id="KW-0641">Proline biosynthesis</keyword>
<dbReference type="InterPro" id="IPR000304">
    <property type="entry name" value="Pyrroline-COOH_reductase"/>
</dbReference>
<feature type="binding site" evidence="7">
    <location>
        <position position="57"/>
    </location>
    <ligand>
        <name>NADPH</name>
        <dbReference type="ChEBI" id="CHEBI:57783"/>
    </ligand>
</feature>
<dbReference type="EMBL" id="RQVS01000013">
    <property type="protein sequence ID" value="RRJ86036.1"/>
    <property type="molecule type" value="Genomic_DNA"/>
</dbReference>
<dbReference type="HAMAP" id="MF_01925">
    <property type="entry name" value="P5C_reductase"/>
    <property type="match status" value="1"/>
</dbReference>
<comment type="subcellular location">
    <subcellularLocation>
        <location evidence="5">Cytoplasm</location>
    </subcellularLocation>
</comment>
<evidence type="ECO:0000256" key="7">
    <source>
        <dbReference type="PIRSR" id="PIRSR000193-1"/>
    </source>
</evidence>
<evidence type="ECO:0000313" key="11">
    <source>
        <dbReference type="Proteomes" id="UP000274391"/>
    </source>
</evidence>
<dbReference type="OrthoDB" id="9805754at2"/>
<keyword evidence="2 5" id="KW-0521">NADP</keyword>
<dbReference type="InterPro" id="IPR029036">
    <property type="entry name" value="P5CR_dimer"/>
</dbReference>